<comment type="caution">
    <text evidence="4">The sequence shown here is derived from an EMBL/GenBank/DDBJ whole genome shotgun (WGS) entry which is preliminary data.</text>
</comment>
<feature type="compositionally biased region" description="Basic residues" evidence="1">
    <location>
        <begin position="1009"/>
        <end position="1021"/>
    </location>
</feature>
<feature type="compositionally biased region" description="Basic and acidic residues" evidence="1">
    <location>
        <begin position="44"/>
        <end position="70"/>
    </location>
</feature>
<feature type="region of interest" description="Disordered" evidence="1">
    <location>
        <begin position="1946"/>
        <end position="1997"/>
    </location>
</feature>
<dbReference type="InterPro" id="IPR032795">
    <property type="entry name" value="DUF3741-assoc"/>
</dbReference>
<proteinExistence type="predicted"/>
<dbReference type="EMBL" id="CM026427">
    <property type="protein sequence ID" value="KAG0570639.1"/>
    <property type="molecule type" value="Genomic_DNA"/>
</dbReference>
<organism evidence="4 5">
    <name type="scientific">Ceratodon purpureus</name>
    <name type="common">Fire moss</name>
    <name type="synonym">Dicranum purpureum</name>
    <dbReference type="NCBI Taxonomy" id="3225"/>
    <lineage>
        <taxon>Eukaryota</taxon>
        <taxon>Viridiplantae</taxon>
        <taxon>Streptophyta</taxon>
        <taxon>Embryophyta</taxon>
        <taxon>Bryophyta</taxon>
        <taxon>Bryophytina</taxon>
        <taxon>Bryopsida</taxon>
        <taxon>Dicranidae</taxon>
        <taxon>Pseudoditrichales</taxon>
        <taxon>Ditrichaceae</taxon>
        <taxon>Ceratodon</taxon>
    </lineage>
</organism>
<feature type="region of interest" description="Disordered" evidence="1">
    <location>
        <begin position="982"/>
        <end position="1072"/>
    </location>
</feature>
<protein>
    <submittedName>
        <fullName evidence="4">Uncharacterized protein</fullName>
    </submittedName>
</protein>
<feature type="compositionally biased region" description="Basic and acidic residues" evidence="1">
    <location>
        <begin position="15"/>
        <end position="33"/>
    </location>
</feature>
<feature type="compositionally biased region" description="Basic residues" evidence="1">
    <location>
        <begin position="516"/>
        <end position="527"/>
    </location>
</feature>
<dbReference type="PANTHER" id="PTHR31680">
    <property type="entry name" value="LONGIFOLIA PROTEIN"/>
    <property type="match status" value="1"/>
</dbReference>
<feature type="region of interest" description="Disordered" evidence="1">
    <location>
        <begin position="1504"/>
        <end position="1530"/>
    </location>
</feature>
<accession>A0A8T0HI37</accession>
<gene>
    <name evidence="4" type="ORF">KC19_6G176700</name>
</gene>
<feature type="compositionally biased region" description="Low complexity" evidence="1">
    <location>
        <begin position="1160"/>
        <end position="1169"/>
    </location>
</feature>
<dbReference type="PANTHER" id="PTHR31680:SF4">
    <property type="entry name" value="LONGIFOLIA PROTEIN"/>
    <property type="match status" value="1"/>
</dbReference>
<feature type="compositionally biased region" description="Basic and acidic residues" evidence="1">
    <location>
        <begin position="120"/>
        <end position="133"/>
    </location>
</feature>
<reference evidence="4 5" key="1">
    <citation type="submission" date="2020-06" db="EMBL/GenBank/DDBJ databases">
        <title>WGS assembly of Ceratodon purpureus strain R40.</title>
        <authorList>
            <person name="Carey S.B."/>
            <person name="Jenkins J."/>
            <person name="Shu S."/>
            <person name="Lovell J.T."/>
            <person name="Sreedasyam A."/>
            <person name="Maumus F."/>
            <person name="Tiley G.P."/>
            <person name="Fernandez-Pozo N."/>
            <person name="Barry K."/>
            <person name="Chen C."/>
            <person name="Wang M."/>
            <person name="Lipzen A."/>
            <person name="Daum C."/>
            <person name="Saski C.A."/>
            <person name="Payton A.C."/>
            <person name="Mcbreen J.C."/>
            <person name="Conrad R.E."/>
            <person name="Kollar L.M."/>
            <person name="Olsson S."/>
            <person name="Huttunen S."/>
            <person name="Landis J.B."/>
            <person name="Wickett N.J."/>
            <person name="Johnson M.G."/>
            <person name="Rensing S.A."/>
            <person name="Grimwood J."/>
            <person name="Schmutz J."/>
            <person name="Mcdaniel S.F."/>
        </authorList>
    </citation>
    <scope>NUCLEOTIDE SEQUENCE [LARGE SCALE GENOMIC DNA]</scope>
    <source>
        <strain evidence="4 5">R40</strain>
    </source>
</reference>
<feature type="compositionally biased region" description="Basic and acidic residues" evidence="1">
    <location>
        <begin position="618"/>
        <end position="649"/>
    </location>
</feature>
<feature type="compositionally biased region" description="Low complexity" evidence="1">
    <location>
        <begin position="796"/>
        <end position="810"/>
    </location>
</feature>
<feature type="compositionally biased region" description="Basic and acidic residues" evidence="1">
    <location>
        <begin position="717"/>
        <end position="738"/>
    </location>
</feature>
<feature type="region of interest" description="Disordered" evidence="1">
    <location>
        <begin position="835"/>
        <end position="949"/>
    </location>
</feature>
<feature type="compositionally biased region" description="Polar residues" evidence="1">
    <location>
        <begin position="997"/>
        <end position="1006"/>
    </location>
</feature>
<dbReference type="EMBL" id="CM026427">
    <property type="protein sequence ID" value="KAG0570638.1"/>
    <property type="molecule type" value="Genomic_DNA"/>
</dbReference>
<feature type="region of interest" description="Disordered" evidence="1">
    <location>
        <begin position="1225"/>
        <end position="1280"/>
    </location>
</feature>
<feature type="compositionally biased region" description="Basic and acidic residues" evidence="1">
    <location>
        <begin position="295"/>
        <end position="314"/>
    </location>
</feature>
<feature type="domain" description="DUF3741" evidence="3">
    <location>
        <begin position="915"/>
        <end position="933"/>
    </location>
</feature>
<feature type="compositionally biased region" description="Basic and acidic residues" evidence="1">
    <location>
        <begin position="360"/>
        <end position="375"/>
    </location>
</feature>
<feature type="compositionally biased region" description="Low complexity" evidence="1">
    <location>
        <begin position="1946"/>
        <end position="1986"/>
    </location>
</feature>
<dbReference type="Pfam" id="PF14309">
    <property type="entry name" value="DUF4378"/>
    <property type="match status" value="1"/>
</dbReference>
<feature type="compositionally biased region" description="Basic and acidic residues" evidence="1">
    <location>
        <begin position="195"/>
        <end position="204"/>
    </location>
</feature>
<feature type="region of interest" description="Disordered" evidence="1">
    <location>
        <begin position="1311"/>
        <end position="1338"/>
    </location>
</feature>
<feature type="compositionally biased region" description="Low complexity" evidence="1">
    <location>
        <begin position="883"/>
        <end position="893"/>
    </location>
</feature>
<evidence type="ECO:0000256" key="1">
    <source>
        <dbReference type="SAM" id="MobiDB-lite"/>
    </source>
</evidence>
<feature type="compositionally biased region" description="Polar residues" evidence="1">
    <location>
        <begin position="1504"/>
        <end position="1518"/>
    </location>
</feature>
<feature type="compositionally biased region" description="Basic residues" evidence="1">
    <location>
        <begin position="467"/>
        <end position="494"/>
    </location>
</feature>
<feature type="compositionally biased region" description="Basic and acidic residues" evidence="1">
    <location>
        <begin position="536"/>
        <end position="549"/>
    </location>
</feature>
<feature type="compositionally biased region" description="Low complexity" evidence="1">
    <location>
        <begin position="105"/>
        <end position="115"/>
    </location>
</feature>
<feature type="compositionally biased region" description="Basic and acidic residues" evidence="1">
    <location>
        <begin position="212"/>
        <end position="222"/>
    </location>
</feature>
<feature type="compositionally biased region" description="Basic and acidic residues" evidence="1">
    <location>
        <begin position="424"/>
        <end position="452"/>
    </location>
</feature>
<feature type="compositionally biased region" description="Low complexity" evidence="1">
    <location>
        <begin position="743"/>
        <end position="762"/>
    </location>
</feature>
<evidence type="ECO:0000259" key="3">
    <source>
        <dbReference type="Pfam" id="PF14383"/>
    </source>
</evidence>
<dbReference type="InterPro" id="IPR033334">
    <property type="entry name" value="LNG1/2"/>
</dbReference>
<name>A0A8T0HI37_CERPU</name>
<evidence type="ECO:0000313" key="5">
    <source>
        <dbReference type="Proteomes" id="UP000822688"/>
    </source>
</evidence>
<feature type="compositionally biased region" description="Basic and acidic residues" evidence="1">
    <location>
        <begin position="231"/>
        <end position="252"/>
    </location>
</feature>
<feature type="compositionally biased region" description="Basic and acidic residues" evidence="1">
    <location>
        <begin position="1266"/>
        <end position="1280"/>
    </location>
</feature>
<feature type="region of interest" description="Disordered" evidence="1">
    <location>
        <begin position="1149"/>
        <end position="1173"/>
    </location>
</feature>
<feature type="compositionally biased region" description="Basic and acidic residues" evidence="1">
    <location>
        <begin position="397"/>
        <end position="410"/>
    </location>
</feature>
<feature type="compositionally biased region" description="Low complexity" evidence="1">
    <location>
        <begin position="1449"/>
        <end position="1458"/>
    </location>
</feature>
<feature type="region of interest" description="Disordered" evidence="1">
    <location>
        <begin position="15"/>
        <end position="810"/>
    </location>
</feature>
<feature type="compositionally biased region" description="Basic and acidic residues" evidence="1">
    <location>
        <begin position="262"/>
        <end position="281"/>
    </location>
</feature>
<feature type="domain" description="DUF4378" evidence="2">
    <location>
        <begin position="1753"/>
        <end position="1917"/>
    </location>
</feature>
<feature type="compositionally biased region" description="Polar residues" evidence="1">
    <location>
        <begin position="81"/>
        <end position="92"/>
    </location>
</feature>
<evidence type="ECO:0000313" key="4">
    <source>
        <dbReference type="EMBL" id="KAG0570637.1"/>
    </source>
</evidence>
<dbReference type="Pfam" id="PF14383">
    <property type="entry name" value="VARLMGL"/>
    <property type="match status" value="1"/>
</dbReference>
<feature type="compositionally biased region" description="Basic and acidic residues" evidence="1">
    <location>
        <begin position="154"/>
        <end position="185"/>
    </location>
</feature>
<feature type="compositionally biased region" description="Basic and acidic residues" evidence="1">
    <location>
        <begin position="1988"/>
        <end position="1997"/>
    </location>
</feature>
<keyword evidence="5" id="KW-1185">Reference proteome</keyword>
<feature type="compositionally biased region" description="Basic and acidic residues" evidence="1">
    <location>
        <begin position="337"/>
        <end position="352"/>
    </location>
</feature>
<evidence type="ECO:0000259" key="2">
    <source>
        <dbReference type="Pfam" id="PF14309"/>
    </source>
</evidence>
<sequence length="2014" mass="225678">MTGIFQIFDRYKSKSYARNDRRKSNSGESESKAIPKYYLVEEDGVARKVVPDQSDRQSRPEASRDSRRPSSADVGEVVVKSLTSSKESQTGIAQKPHSARPSIDSQKSSLSGHKSSSPRESQKEIGGFKDPSKNPENYSSDAVTPKPTVPSRSSVDHRSRDVHKLPPRDTRSAPKSSTHRDRSRASVENVQEVSAHLDDARDISRAILQMREAAKSPYDGREARRHSPSVTRKDHVQRNHSSGDEREGEKYHRDGRRYQSSGDEKDAHRHHMPSDSREGHRYSSVTENYGEQAYDDEKDHHRPQFPSEGKDFLRSWHRNPPTNHVKDMPRYMSSGDEMDRRSNLSSGDEKGAHRFCLQSERWDGNRHRGSHDQESNRSFWPVDRDGQRYHSAGDGFDGLRDESSGDERVAQRPPSSARRRHHQGSADERGHKYYSSRERGDGRRHAAYDAGRDSSQGLHSSGDERSAHRHTKDLHTKDLHRRHSSAYYAGHRHQTSAAEVNEHQRYQSAGEDQVGYRHHASSAKASRHQPSTSGYEGRRYQSSGDERGGAHRSFVPAGARAGGQRHDPSLHTYNSWQNESSDDDREVFLQQNLTNGREDARRSSNATDAHRRYSLGNEDGHRHSSSNDERRRDRSRSSVRDASKYESAVDTRGVTGEYQNVRSNDRHGEWGYEEATVAPSLPIPAVAKDGHRRNSSVESRGEHRRRGSNSSVISSKDSLKLHLSGEKARLSNSKDKESSSVYSRDLPPRSSRSHSSLQVSPRNMTDMRDLARLNVQVRESSQTPALRDGFRTESQKSLSVPDSSLLSPKSMTGSYDFREMLKQIDFKDSQWTSEKFGVGSSRNSIDGRDPPRTSNVSRASVDSRQYQTSTPRLSVDGREHLRASSLHSSRASSVDAQVQLRTNSMDSSTSGEFKRRGPSVVARLMGLAELPEKDTPLPSSDRPQGREGKSLQKLLNTPPAEAASPPSDRAKSQLHLSEVAQQMKQVAARLHQDSQLRQKSVQVQQETRPKRKSKAKSRTQSRSRSPPPAPPPKEKDARSLSQHQGYGIYGRQIDPGSPLPRQPMSPKHHHMEGMPNVFKKRASQDHSSGDLDQRLHQLRIKNSIQEHRTLKQILEAMHLKGLLHPPQKKLPKSPRAEFNEHGYLKEEAERPLHDFESKPSSSASNVARANRNDYQEQVNFEDMIRMDGEMHEEPVHDIDHSGEASIVVMKPVSYHSAIPPSATKEIDVNSESAAVSGFEREKIEIGHRRRGSERRAGSSGKISRSHSLEPPEQRSSDKAQVEDLSFANVMLSWRERIAADAAKKATVEVAEVKSQSRSKSSALKHRSQDVSPLKYGGSIEKRFGSPRVQESLEEYLSKNREEYDSGSRKILSDIAQENANHDEEKFKIVGRSKSDLQLSAHSVETLAAMEASLDRVPAQVAVLRSKRSSGKTSRSKEKLRASHPGGLRSKSSALPSSSNFETCSLTDELVQDPHLQDLTPIKFMSPIKVMSPIKITSLSADSKVQGECTSTPSLTPSLKDSDDSSRMTPKKRKIVEPAVVLEEMPQLPAVATIPEVEVPVSSNDEDDYAQVGELLNLQFTPAADCDAEEPQDAKMEDAFDEDTAEAHTPEGFASGRDKCFSEDGAFTLQGADHPSPVSVLDSPIFQEGFHLEELSTSPDSAKSSMLRHEDAEDTLQREVAVAYEQEAESLTPKSRASKEALDPLRDIYTKVARSLELGEKDAYRGQPIADLQIPTSENAAALISGDRSKGRLYVEGILMESGLVHGASPLPEDAAEIMEFDVFTRKEEELQTAELERIDRGELEKSEEKRYKESLDRRLIFDCMNEILERKMSPFQNPQPWGAPVIRRRPCGQHLVDEVWNELKDMHWPTTVAYDALYAVLQKDFMRKGFQWLDFSVEVGEVGCELEQMILLELVEECVHDVASIKPKPAKLQHLINHALSPSPCEEASYASAPPSPSAPSEAPSEMSQAPSEMSQAPSEVSAVSSDDSERRRRELLDKTRRDLLAWHVQYQQL</sequence>
<feature type="compositionally biased region" description="Polar residues" evidence="1">
    <location>
        <begin position="852"/>
        <end position="872"/>
    </location>
</feature>
<feature type="compositionally biased region" description="Polar residues" evidence="1">
    <location>
        <begin position="894"/>
        <end position="911"/>
    </location>
</feature>
<dbReference type="GO" id="GO:0051513">
    <property type="term" value="P:regulation of monopolar cell growth"/>
    <property type="evidence" value="ECO:0007669"/>
    <property type="project" value="InterPro"/>
</dbReference>
<feature type="region of interest" description="Disordered" evidence="1">
    <location>
        <begin position="1422"/>
        <end position="1458"/>
    </location>
</feature>
<dbReference type="Proteomes" id="UP000822688">
    <property type="component" value="Chromosome 6"/>
</dbReference>
<dbReference type="EMBL" id="CM026427">
    <property type="protein sequence ID" value="KAG0570637.1"/>
    <property type="molecule type" value="Genomic_DNA"/>
</dbReference>
<dbReference type="InterPro" id="IPR025486">
    <property type="entry name" value="DUF4378"/>
</dbReference>